<organism evidence="2 3">
    <name type="scientific">Vibrio maritimus</name>
    <dbReference type="NCBI Taxonomy" id="990268"/>
    <lineage>
        <taxon>Bacteria</taxon>
        <taxon>Pseudomonadati</taxon>
        <taxon>Pseudomonadota</taxon>
        <taxon>Gammaproteobacteria</taxon>
        <taxon>Vibrionales</taxon>
        <taxon>Vibrionaceae</taxon>
        <taxon>Vibrio</taxon>
    </lineage>
</organism>
<feature type="domain" description="Amidohydrolase 3" evidence="1">
    <location>
        <begin position="2"/>
        <end position="113"/>
    </location>
</feature>
<dbReference type="InterPro" id="IPR011059">
    <property type="entry name" value="Metal-dep_hydrolase_composite"/>
</dbReference>
<dbReference type="Pfam" id="PF07969">
    <property type="entry name" value="Amidohydro_3"/>
    <property type="match status" value="1"/>
</dbReference>
<name>A0A090S7K9_9VIBR</name>
<dbReference type="STRING" id="990268.JCM19235_3990"/>
<reference evidence="2 3" key="2">
    <citation type="submission" date="2014-09" db="EMBL/GenBank/DDBJ databases">
        <authorList>
            <consortium name="NBRP consortium"/>
            <person name="Sawabe T."/>
            <person name="Meirelles P."/>
            <person name="Nakanishi M."/>
            <person name="Sayaka M."/>
            <person name="Hattori M."/>
            <person name="Ohkuma M."/>
        </authorList>
    </citation>
    <scope>NUCLEOTIDE SEQUENCE [LARGE SCALE GENOMIC DNA]</scope>
    <source>
        <strain evidence="3">JCM19235</strain>
    </source>
</reference>
<accession>A0A090S7K9</accession>
<reference evidence="2 3" key="1">
    <citation type="submission" date="2014-09" db="EMBL/GenBank/DDBJ databases">
        <title>Vibrio maritimus JCM 19235. (C45) whole genome shotgun sequence.</title>
        <authorList>
            <person name="Sawabe T."/>
            <person name="Meirelles P."/>
            <person name="Nakanishi M."/>
            <person name="Sayaka M."/>
            <person name="Hattori M."/>
            <person name="Ohkuma M."/>
        </authorList>
    </citation>
    <scope>NUCLEOTIDE SEQUENCE [LARGE SCALE GENOMIC DNA]</scope>
    <source>
        <strain evidence="3">JCM19235</strain>
    </source>
</reference>
<dbReference type="AlphaFoldDB" id="A0A090S7K9"/>
<dbReference type="PANTHER" id="PTHR22642:SF2">
    <property type="entry name" value="PROTEIN LONG AFTER FAR-RED 3"/>
    <property type="match status" value="1"/>
</dbReference>
<comment type="caution">
    <text evidence="2">The sequence shown here is derived from an EMBL/GenBank/DDBJ whole genome shotgun (WGS) entry which is preliminary data.</text>
</comment>
<sequence>MRAHRLMNLKAIFDTGANVTLSSDWNVHDINPLVGIGNSLIMERSGLPTLEAAIDAYTINAAKSLGIDHITGTIAIGKSADLVLLDKDIRKLAPEDMAKARVVMTMLQGEIVFSYVEN</sequence>
<dbReference type="GO" id="GO:0016810">
    <property type="term" value="F:hydrolase activity, acting on carbon-nitrogen (but not peptide) bonds"/>
    <property type="evidence" value="ECO:0007669"/>
    <property type="project" value="InterPro"/>
</dbReference>
<dbReference type="Gene3D" id="3.20.20.140">
    <property type="entry name" value="Metal-dependent hydrolases"/>
    <property type="match status" value="1"/>
</dbReference>
<evidence type="ECO:0000259" key="1">
    <source>
        <dbReference type="Pfam" id="PF07969"/>
    </source>
</evidence>
<dbReference type="InterPro" id="IPR032466">
    <property type="entry name" value="Metal_Hydrolase"/>
</dbReference>
<dbReference type="Gene3D" id="2.30.40.10">
    <property type="entry name" value="Urease, subunit C, domain 1"/>
    <property type="match status" value="1"/>
</dbReference>
<dbReference type="EMBL" id="BBMR01000013">
    <property type="protein sequence ID" value="GAL22474.1"/>
    <property type="molecule type" value="Genomic_DNA"/>
</dbReference>
<gene>
    <name evidence="2" type="ORF">JCM19235_3990</name>
</gene>
<dbReference type="InterPro" id="IPR013108">
    <property type="entry name" value="Amidohydro_3"/>
</dbReference>
<dbReference type="SUPFAM" id="SSF51556">
    <property type="entry name" value="Metallo-dependent hydrolases"/>
    <property type="match status" value="1"/>
</dbReference>
<dbReference type="SUPFAM" id="SSF51338">
    <property type="entry name" value="Composite domain of metallo-dependent hydrolases"/>
    <property type="match status" value="1"/>
</dbReference>
<keyword evidence="3" id="KW-1185">Reference proteome</keyword>
<evidence type="ECO:0000313" key="2">
    <source>
        <dbReference type="EMBL" id="GAL22474.1"/>
    </source>
</evidence>
<dbReference type="PANTHER" id="PTHR22642">
    <property type="entry name" value="IMIDAZOLONEPROPIONASE"/>
    <property type="match status" value="1"/>
</dbReference>
<protein>
    <submittedName>
        <fullName evidence="2">Exoenzymes regulatory protein AepA</fullName>
    </submittedName>
</protein>
<dbReference type="Proteomes" id="UP000029228">
    <property type="component" value="Unassembled WGS sequence"/>
</dbReference>
<evidence type="ECO:0000313" key="3">
    <source>
        <dbReference type="Proteomes" id="UP000029228"/>
    </source>
</evidence>
<proteinExistence type="predicted"/>